<gene>
    <name evidence="1" type="ordered locus">Echvi_3033</name>
</gene>
<dbReference type="EMBL" id="CP003346">
    <property type="protein sequence ID" value="AGA79271.1"/>
    <property type="molecule type" value="Genomic_DNA"/>
</dbReference>
<protein>
    <submittedName>
        <fullName evidence="1">Uncharacterized protein</fullName>
    </submittedName>
</protein>
<proteinExistence type="predicted"/>
<accession>L0G2P7</accession>
<name>L0G2P7_ECHVK</name>
<keyword evidence="2" id="KW-1185">Reference proteome</keyword>
<dbReference type="Proteomes" id="UP000010796">
    <property type="component" value="Chromosome"/>
</dbReference>
<dbReference type="KEGG" id="evi:Echvi_3033"/>
<evidence type="ECO:0000313" key="1">
    <source>
        <dbReference type="EMBL" id="AGA79271.1"/>
    </source>
</evidence>
<reference evidence="2" key="1">
    <citation type="submission" date="2012-02" db="EMBL/GenBank/DDBJ databases">
        <title>The complete genome of Echinicola vietnamensis DSM 17526.</title>
        <authorList>
            <person name="Lucas S."/>
            <person name="Copeland A."/>
            <person name="Lapidus A."/>
            <person name="Glavina del Rio T."/>
            <person name="Dalin E."/>
            <person name="Tice H."/>
            <person name="Bruce D."/>
            <person name="Goodwin L."/>
            <person name="Pitluck S."/>
            <person name="Peters L."/>
            <person name="Ovchinnikova G."/>
            <person name="Teshima H."/>
            <person name="Kyrpides N."/>
            <person name="Mavromatis K."/>
            <person name="Ivanova N."/>
            <person name="Brettin T."/>
            <person name="Detter J.C."/>
            <person name="Han C."/>
            <person name="Larimer F."/>
            <person name="Land M."/>
            <person name="Hauser L."/>
            <person name="Markowitz V."/>
            <person name="Cheng J.-F."/>
            <person name="Hugenholtz P."/>
            <person name="Woyke T."/>
            <person name="Wu D."/>
            <person name="Brambilla E."/>
            <person name="Klenk H.-P."/>
            <person name="Eisen J.A."/>
        </authorList>
    </citation>
    <scope>NUCLEOTIDE SEQUENCE [LARGE SCALE GENOMIC DNA]</scope>
    <source>
        <strain evidence="2">DSM 17526 / LMG 23754 / KMM 6221</strain>
    </source>
</reference>
<dbReference type="RefSeq" id="WP_015266823.1">
    <property type="nucleotide sequence ID" value="NC_019904.1"/>
</dbReference>
<evidence type="ECO:0000313" key="2">
    <source>
        <dbReference type="Proteomes" id="UP000010796"/>
    </source>
</evidence>
<organism evidence="1 2">
    <name type="scientific">Echinicola vietnamensis (strain DSM 17526 / LMG 23754 / KMM 6221)</name>
    <dbReference type="NCBI Taxonomy" id="926556"/>
    <lineage>
        <taxon>Bacteria</taxon>
        <taxon>Pseudomonadati</taxon>
        <taxon>Bacteroidota</taxon>
        <taxon>Cytophagia</taxon>
        <taxon>Cytophagales</taxon>
        <taxon>Cyclobacteriaceae</taxon>
        <taxon>Echinicola</taxon>
    </lineage>
</organism>
<dbReference type="HOGENOM" id="CLU_2537208_0_0_10"/>
<sequence length="83" mass="9626">MRCKSVFKSFISSLHDLKVYDAYVFGYEVGFSAKLGFIQFIDEIASFQIKLPSEILLDPFSFFYDLVCWKVTTGFGVILSKFW</sequence>
<dbReference type="AlphaFoldDB" id="L0G2P7"/>